<name>A0A0E3SF22_9EURY</name>
<evidence type="ECO:0000313" key="2">
    <source>
        <dbReference type="EMBL" id="AKB78058.1"/>
    </source>
</evidence>
<evidence type="ECO:0000256" key="1">
    <source>
        <dbReference type="SAM" id="Phobius"/>
    </source>
</evidence>
<keyword evidence="1" id="KW-1133">Transmembrane helix</keyword>
<dbReference type="Proteomes" id="UP000033101">
    <property type="component" value="Chromosome"/>
</dbReference>
<accession>A0A0E3SF22</accession>
<evidence type="ECO:0000313" key="3">
    <source>
        <dbReference type="Proteomes" id="UP000033101"/>
    </source>
</evidence>
<feature type="transmembrane region" description="Helical" evidence="1">
    <location>
        <begin position="88"/>
        <end position="116"/>
    </location>
</feature>
<dbReference type="AlphaFoldDB" id="A0A0E3SF22"/>
<protein>
    <submittedName>
        <fullName evidence="2">Uncharacterized protein</fullName>
    </submittedName>
</protein>
<gene>
    <name evidence="2" type="ORF">MSHOH_1575</name>
</gene>
<keyword evidence="3" id="KW-1185">Reference proteome</keyword>
<sequence>MGFQLVSGRGIFPASYAGLMAGASVFLAWAFAREIDPDNELSAFVAAFFSGIGFIFFPSPLLLTLLLELMLLRIVNRSTGLPARTLDSFAILLLSGWLLFHGGWIYSILAFLAFVLDAFLPNQSAAS</sequence>
<reference evidence="2 3" key="1">
    <citation type="submission" date="2014-07" db="EMBL/GenBank/DDBJ databases">
        <title>Methanogenic archaea and the global carbon cycle.</title>
        <authorList>
            <person name="Henriksen J.R."/>
            <person name="Luke J."/>
            <person name="Reinhart S."/>
            <person name="Benedict M.N."/>
            <person name="Youngblut N.D."/>
            <person name="Metcalf M.E."/>
            <person name="Whitaker R.J."/>
            <person name="Metcalf W.W."/>
        </authorList>
    </citation>
    <scope>NUCLEOTIDE SEQUENCE [LARGE SCALE GENOMIC DNA]</scope>
    <source>
        <strain evidence="2 3">HB-1</strain>
    </source>
</reference>
<dbReference type="KEGG" id="mhor:MSHOH_1575"/>
<keyword evidence="1" id="KW-0812">Transmembrane</keyword>
<proteinExistence type="predicted"/>
<dbReference type="EMBL" id="CP009516">
    <property type="protein sequence ID" value="AKB78058.1"/>
    <property type="molecule type" value="Genomic_DNA"/>
</dbReference>
<keyword evidence="1" id="KW-0472">Membrane</keyword>
<feature type="transmembrane region" description="Helical" evidence="1">
    <location>
        <begin position="44"/>
        <end position="67"/>
    </location>
</feature>
<dbReference type="PATRIC" id="fig|1434110.4.peg.1981"/>
<organism evidence="2 3">
    <name type="scientific">Methanosarcina horonobensis HB-1 = JCM 15518</name>
    <dbReference type="NCBI Taxonomy" id="1434110"/>
    <lineage>
        <taxon>Archaea</taxon>
        <taxon>Methanobacteriati</taxon>
        <taxon>Methanobacteriota</taxon>
        <taxon>Stenosarchaea group</taxon>
        <taxon>Methanomicrobia</taxon>
        <taxon>Methanosarcinales</taxon>
        <taxon>Methanosarcinaceae</taxon>
        <taxon>Methanosarcina</taxon>
    </lineage>
</organism>
<feature type="transmembrane region" description="Helical" evidence="1">
    <location>
        <begin position="12"/>
        <end position="32"/>
    </location>
</feature>
<dbReference type="HOGENOM" id="CLU_1965562_0_0_2"/>